<evidence type="ECO:0000313" key="6">
    <source>
        <dbReference type="EMBL" id="MBN8235640.1"/>
    </source>
</evidence>
<keyword evidence="4" id="KW-0598">Phosphotransferase system</keyword>
<dbReference type="PANTHER" id="PTHR34382">
    <property type="entry name" value="PTS SYSTEM N,N'-DIACETYLCHITOBIOSE-SPECIFIC EIIA COMPONENT"/>
    <property type="match status" value="1"/>
</dbReference>
<dbReference type="Proteomes" id="UP000663970">
    <property type="component" value="Unassembled WGS sequence"/>
</dbReference>
<reference evidence="6 7" key="1">
    <citation type="submission" date="2020-12" db="EMBL/GenBank/DDBJ databases">
        <title>Oil enriched cultivation method for isolating marine PHA-producing bacteria.</title>
        <authorList>
            <person name="Zheng W."/>
            <person name="Yu S."/>
            <person name="Huang Y."/>
        </authorList>
    </citation>
    <scope>NUCLEOTIDE SEQUENCE [LARGE SCALE GENOMIC DNA]</scope>
    <source>
        <strain evidence="6 7">SY-2-6</strain>
    </source>
</reference>
<keyword evidence="2" id="KW-0762">Sugar transport</keyword>
<accession>A0ABS3DWA6</accession>
<dbReference type="PANTHER" id="PTHR34382:SF7">
    <property type="entry name" value="PTS SYSTEM N,N'-DIACETYLCHITOBIOSE-SPECIFIC EIIA COMPONENT"/>
    <property type="match status" value="1"/>
</dbReference>
<dbReference type="InterPro" id="IPR036542">
    <property type="entry name" value="PTS_IIA_lac/cel_sf"/>
</dbReference>
<name>A0ABS3DWA6_9BACI</name>
<comment type="caution">
    <text evidence="6">The sequence shown here is derived from an EMBL/GenBank/DDBJ whole genome shotgun (WGS) entry which is preliminary data.</text>
</comment>
<dbReference type="Pfam" id="PF02255">
    <property type="entry name" value="PTS_IIA"/>
    <property type="match status" value="1"/>
</dbReference>
<organism evidence="6 7">
    <name type="scientific">Halobacillus kuroshimensis</name>
    <dbReference type="NCBI Taxonomy" id="302481"/>
    <lineage>
        <taxon>Bacteria</taxon>
        <taxon>Bacillati</taxon>
        <taxon>Bacillota</taxon>
        <taxon>Bacilli</taxon>
        <taxon>Bacillales</taxon>
        <taxon>Bacillaceae</taxon>
        <taxon>Halobacillus</taxon>
    </lineage>
</organism>
<keyword evidence="7" id="KW-1185">Reference proteome</keyword>
<keyword evidence="3" id="KW-0808">Transferase</keyword>
<proteinExistence type="predicted"/>
<evidence type="ECO:0000256" key="2">
    <source>
        <dbReference type="ARBA" id="ARBA00022597"/>
    </source>
</evidence>
<evidence type="ECO:0000313" key="7">
    <source>
        <dbReference type="Proteomes" id="UP000663970"/>
    </source>
</evidence>
<dbReference type="InterPro" id="IPR003188">
    <property type="entry name" value="PTS_IIA_lac/cel"/>
</dbReference>
<gene>
    <name evidence="6" type="ORF">JF544_10300</name>
</gene>
<dbReference type="PROSITE" id="PS51095">
    <property type="entry name" value="PTS_EIIA_TYPE_3"/>
    <property type="match status" value="1"/>
</dbReference>
<evidence type="ECO:0000256" key="1">
    <source>
        <dbReference type="ARBA" id="ARBA00022448"/>
    </source>
</evidence>
<keyword evidence="1" id="KW-0813">Transport</keyword>
<dbReference type="EMBL" id="JAEKJY010000003">
    <property type="protein sequence ID" value="MBN8235640.1"/>
    <property type="molecule type" value="Genomic_DNA"/>
</dbReference>
<dbReference type="SUPFAM" id="SSF46973">
    <property type="entry name" value="Enzyme IIa from lactose specific PTS, IIa-lac"/>
    <property type="match status" value="1"/>
</dbReference>
<evidence type="ECO:0000256" key="5">
    <source>
        <dbReference type="PROSITE-ProRule" id="PRU00418"/>
    </source>
</evidence>
<dbReference type="Gene3D" id="1.20.58.80">
    <property type="entry name" value="Phosphotransferase system, lactose/cellobiose-type IIA subunit"/>
    <property type="match status" value="1"/>
</dbReference>
<evidence type="ECO:0000256" key="4">
    <source>
        <dbReference type="ARBA" id="ARBA00022683"/>
    </source>
</evidence>
<sequence length="104" mass="11812">MDVDVSAFMPLITESAQAKNHAFEALKFAKIKDEEGYERKLKEARSFLIGAHKRQTDLLSLNAREEETPITIYLIHAMDHVSNAQMVFDLVQELADIHLNKTGI</sequence>
<feature type="modified residue" description="Phosphohistidine; by HPr" evidence="5">
    <location>
        <position position="76"/>
    </location>
</feature>
<evidence type="ECO:0000256" key="3">
    <source>
        <dbReference type="ARBA" id="ARBA00022679"/>
    </source>
</evidence>
<protein>
    <submittedName>
        <fullName evidence="6">PTS lactose/cellobiose transporter subunit IIA</fullName>
    </submittedName>
</protein>